<dbReference type="SUPFAM" id="SSF49354">
    <property type="entry name" value="PapD-like"/>
    <property type="match status" value="1"/>
</dbReference>
<dbReference type="InterPro" id="IPR013783">
    <property type="entry name" value="Ig-like_fold"/>
</dbReference>
<dbReference type="InterPro" id="IPR000535">
    <property type="entry name" value="MSP_dom"/>
</dbReference>
<dbReference type="PANTHER" id="PTHR22947:SF7">
    <property type="entry name" value="MSP DOMAIN-CONTAINING PROTEIN-RELATED"/>
    <property type="match status" value="1"/>
</dbReference>
<dbReference type="InterPro" id="IPR051774">
    <property type="entry name" value="Sperm-specific_class_P"/>
</dbReference>
<name>A0AAV5WU83_9BILA</name>
<evidence type="ECO:0000313" key="3">
    <source>
        <dbReference type="Proteomes" id="UP001432322"/>
    </source>
</evidence>
<comment type="caution">
    <text evidence="2">The sequence shown here is derived from an EMBL/GenBank/DDBJ whole genome shotgun (WGS) entry which is preliminary data.</text>
</comment>
<sequence length="108" mass="11098">MPLAVEPAAGTVPAAGGVITHTLTNSEAGKVVFKVKSSNNNEYRLKPVFGFIDPAGTGQVEVTRLAGPPKDDKLVIQFAAAPEGATDPQEAFKGLTPAGDVTVPIKAE</sequence>
<organism evidence="2 3">
    <name type="scientific">Pristionchus fissidentatus</name>
    <dbReference type="NCBI Taxonomy" id="1538716"/>
    <lineage>
        <taxon>Eukaryota</taxon>
        <taxon>Metazoa</taxon>
        <taxon>Ecdysozoa</taxon>
        <taxon>Nematoda</taxon>
        <taxon>Chromadorea</taxon>
        <taxon>Rhabditida</taxon>
        <taxon>Rhabditina</taxon>
        <taxon>Diplogasteromorpha</taxon>
        <taxon>Diplogasteroidea</taxon>
        <taxon>Neodiplogasteridae</taxon>
        <taxon>Pristionchus</taxon>
    </lineage>
</organism>
<dbReference type="FunFam" id="2.60.40.10:FF:002024">
    <property type="entry name" value="Sperm-specific class P protein 19"/>
    <property type="match status" value="1"/>
</dbReference>
<protein>
    <recommendedName>
        <fullName evidence="1">MSP domain-containing protein</fullName>
    </recommendedName>
</protein>
<dbReference type="InterPro" id="IPR008962">
    <property type="entry name" value="PapD-like_sf"/>
</dbReference>
<keyword evidence="3" id="KW-1185">Reference proteome</keyword>
<dbReference type="Pfam" id="PF00635">
    <property type="entry name" value="Motile_Sperm"/>
    <property type="match status" value="1"/>
</dbReference>
<dbReference type="Proteomes" id="UP001432322">
    <property type="component" value="Unassembled WGS sequence"/>
</dbReference>
<evidence type="ECO:0000313" key="2">
    <source>
        <dbReference type="EMBL" id="GMT33312.1"/>
    </source>
</evidence>
<dbReference type="EMBL" id="BTSY01000006">
    <property type="protein sequence ID" value="GMT33312.1"/>
    <property type="molecule type" value="Genomic_DNA"/>
</dbReference>
<proteinExistence type="predicted"/>
<gene>
    <name evidence="2" type="ORF">PFISCL1PPCAC_24609</name>
</gene>
<dbReference type="AlphaFoldDB" id="A0AAV5WU83"/>
<feature type="domain" description="MSP" evidence="1">
    <location>
        <begin position="2"/>
        <end position="108"/>
    </location>
</feature>
<dbReference type="PANTHER" id="PTHR22947">
    <property type="entry name" value="MAJOR SPERM PROTEIN"/>
    <property type="match status" value="1"/>
</dbReference>
<dbReference type="Gene3D" id="2.60.40.10">
    <property type="entry name" value="Immunoglobulins"/>
    <property type="match status" value="1"/>
</dbReference>
<evidence type="ECO:0000259" key="1">
    <source>
        <dbReference type="PROSITE" id="PS50202"/>
    </source>
</evidence>
<reference evidence="2" key="1">
    <citation type="submission" date="2023-10" db="EMBL/GenBank/DDBJ databases">
        <title>Genome assembly of Pristionchus species.</title>
        <authorList>
            <person name="Yoshida K."/>
            <person name="Sommer R.J."/>
        </authorList>
    </citation>
    <scope>NUCLEOTIDE SEQUENCE</scope>
    <source>
        <strain evidence="2">RS5133</strain>
    </source>
</reference>
<accession>A0AAV5WU83</accession>
<dbReference type="PROSITE" id="PS50202">
    <property type="entry name" value="MSP"/>
    <property type="match status" value="1"/>
</dbReference>